<feature type="compositionally biased region" description="Low complexity" evidence="5">
    <location>
        <begin position="234"/>
        <end position="256"/>
    </location>
</feature>
<feature type="chain" id="PRO_5047008088" description="OmpA-like domain-containing protein" evidence="6">
    <location>
        <begin position="28"/>
        <end position="843"/>
    </location>
</feature>
<dbReference type="InterPro" id="IPR036737">
    <property type="entry name" value="OmpA-like_sf"/>
</dbReference>
<accession>A0ABQ0YZJ7</accession>
<evidence type="ECO:0000256" key="6">
    <source>
        <dbReference type="SAM" id="SignalP"/>
    </source>
</evidence>
<feature type="signal peptide" evidence="6">
    <location>
        <begin position="1"/>
        <end position="27"/>
    </location>
</feature>
<feature type="compositionally biased region" description="Low complexity" evidence="5">
    <location>
        <begin position="404"/>
        <end position="413"/>
    </location>
</feature>
<dbReference type="SUPFAM" id="SSF103088">
    <property type="entry name" value="OmpA-like"/>
    <property type="match status" value="1"/>
</dbReference>
<dbReference type="Gene3D" id="3.30.1330.60">
    <property type="entry name" value="OmpA-like domain"/>
    <property type="match status" value="1"/>
</dbReference>
<evidence type="ECO:0000256" key="3">
    <source>
        <dbReference type="ARBA" id="ARBA00023237"/>
    </source>
</evidence>
<evidence type="ECO:0000259" key="7">
    <source>
        <dbReference type="PROSITE" id="PS51123"/>
    </source>
</evidence>
<feature type="region of interest" description="Disordered" evidence="5">
    <location>
        <begin position="50"/>
        <end position="556"/>
    </location>
</feature>
<dbReference type="PANTHER" id="PTHR30329">
    <property type="entry name" value="STATOR ELEMENT OF FLAGELLAR MOTOR COMPLEX"/>
    <property type="match status" value="1"/>
</dbReference>
<feature type="compositionally biased region" description="Low complexity" evidence="5">
    <location>
        <begin position="152"/>
        <end position="184"/>
    </location>
</feature>
<dbReference type="PANTHER" id="PTHR30329:SF21">
    <property type="entry name" value="LIPOPROTEIN YIAD-RELATED"/>
    <property type="match status" value="1"/>
</dbReference>
<keyword evidence="6" id="KW-0732">Signal</keyword>
<evidence type="ECO:0000256" key="5">
    <source>
        <dbReference type="SAM" id="MobiDB-lite"/>
    </source>
</evidence>
<dbReference type="PRINTS" id="PR01021">
    <property type="entry name" value="OMPADOMAIN"/>
</dbReference>
<comment type="subcellular location">
    <subcellularLocation>
        <location evidence="1">Cell outer membrane</location>
    </subcellularLocation>
</comment>
<protein>
    <recommendedName>
        <fullName evidence="7">OmpA-like domain-containing protein</fullName>
    </recommendedName>
</protein>
<comment type="caution">
    <text evidence="8">The sequence shown here is derived from an EMBL/GenBank/DDBJ whole genome shotgun (WGS) entry which is preliminary data.</text>
</comment>
<feature type="compositionally biased region" description="Basic and acidic residues" evidence="5">
    <location>
        <begin position="458"/>
        <end position="470"/>
    </location>
</feature>
<feature type="compositionally biased region" description="Low complexity" evidence="5">
    <location>
        <begin position="55"/>
        <end position="65"/>
    </location>
</feature>
<dbReference type="RefSeq" id="WP_152092740.1">
    <property type="nucleotide sequence ID" value="NZ_BLAJ01000001.1"/>
</dbReference>
<dbReference type="Pfam" id="PF00691">
    <property type="entry name" value="OmpA"/>
    <property type="match status" value="1"/>
</dbReference>
<proteinExistence type="predicted"/>
<evidence type="ECO:0000313" key="9">
    <source>
        <dbReference type="Proteomes" id="UP000390335"/>
    </source>
</evidence>
<dbReference type="InterPro" id="IPR006665">
    <property type="entry name" value="OmpA-like"/>
</dbReference>
<evidence type="ECO:0000256" key="1">
    <source>
        <dbReference type="ARBA" id="ARBA00004442"/>
    </source>
</evidence>
<keyword evidence="3" id="KW-0998">Cell outer membrane</keyword>
<reference evidence="8 9" key="1">
    <citation type="journal article" date="2020" name="Genome Biol. Evol.">
        <title>Rhizobium dioscoreae sp. nov., a plant growth-promoting bacterium isolated from yam (Dioscorea species).</title>
        <authorList>
            <person name="Ouyabe M."/>
            <person name="Tanaka N."/>
            <person name="Shiwa Y."/>
            <person name="Fujita N."/>
            <person name="Kikuno H."/>
            <person name="Babil P."/>
            <person name="Shiwachi H."/>
        </authorList>
    </citation>
    <scope>NUCLEOTIDE SEQUENCE [LARGE SCALE GENOMIC DNA]</scope>
    <source>
        <strain evidence="8 9">S-93</strain>
    </source>
</reference>
<feature type="compositionally biased region" description="Basic and acidic residues" evidence="5">
    <location>
        <begin position="120"/>
        <end position="133"/>
    </location>
</feature>
<keyword evidence="2 4" id="KW-0472">Membrane</keyword>
<dbReference type="CDD" id="cd07185">
    <property type="entry name" value="OmpA_C-like"/>
    <property type="match status" value="1"/>
</dbReference>
<feature type="domain" description="OmpA-like" evidence="7">
    <location>
        <begin position="715"/>
        <end position="835"/>
    </location>
</feature>
<name>A0ABQ0YZJ7_9HYPH</name>
<evidence type="ECO:0000256" key="4">
    <source>
        <dbReference type="PROSITE-ProRule" id="PRU00473"/>
    </source>
</evidence>
<feature type="compositionally biased region" description="Low complexity" evidence="5">
    <location>
        <begin position="203"/>
        <end position="227"/>
    </location>
</feature>
<dbReference type="EMBL" id="BLAJ01000001">
    <property type="protein sequence ID" value="GES48474.1"/>
    <property type="molecule type" value="Genomic_DNA"/>
</dbReference>
<feature type="compositionally biased region" description="Low complexity" evidence="5">
    <location>
        <begin position="345"/>
        <end position="393"/>
    </location>
</feature>
<dbReference type="PROSITE" id="PS51123">
    <property type="entry name" value="OMPA_2"/>
    <property type="match status" value="1"/>
</dbReference>
<feature type="compositionally biased region" description="Low complexity" evidence="5">
    <location>
        <begin position="91"/>
        <end position="119"/>
    </location>
</feature>
<feature type="compositionally biased region" description="Low complexity" evidence="5">
    <location>
        <begin position="279"/>
        <end position="334"/>
    </location>
</feature>
<sequence>MGKRSRLFASAAFPLLSLSLAFEPAAAAALREQPIAPLNNGIGDVAAMAPDTSFEVAQQEAPAAQPDEEQLKHKKPAEGGEGQKHQGGGEQQHQMKQAEPEGEPQQKAPKQQQPEAQPPKAEHQQPAEQERPKPQKQQPAAEAPPEPKKQRQQPAEEQPQAQPEAKPQPKAVAPEAEPQAPQPKQKAKQPEAKQPAEQEQPKPQKQQPAEAPQPKIEQQPATEAQPEAQPPKAKPGAKAQQPAPAEKQAPAASEQPNQEAQPGKQAQPEQNAHPKPQGQTEAPAKQPAEQQPAPAGEPAQGHKAQPGTQAQPQTQAQPEAQPGTPATPGAQQGQKQGSDKTHGKQPQNQQQGEQPAANPQQPAQQGTPQGQPAQAGNPAAQQPGKQQPANGAATPAQGSATAPAANGNGQQAGEIQVPPAEQVSPQELERRKKIAENPASANGPVILPVENGSAVLDSQKDAVRRGEHRNNGQNPAAPGAQGGGGQAGQAQQSGQAQNAPAQQPPPAYTKPPTSDAEAQRAAAGAQPQPPVKMEAVTSEQGRRIDRRPDFAPPQGTTVQTIINQDNRTIVNVDNTYVVRHDDSERFIRGGERPVYEQLPRDRYRETIDQPDGDRVVTIRNRYGDIIQRSRIDASGREYVLFYSPELEDRPDNDDYFRDPGDSLPPMRLLIPLSQYIIDTASNRNADYYDFLREPPVEPVERIYSVNEVRYSARIRDKIRRIDLDTITFATGSAEIPMSQASTLRGVADGMLKIIKRDPTETFLIEGHTDAVGSAQSNLILSDQRAESVANVLTDVYGIPAENLVTQGYGEQYLKVNTLGPSQENRRVTIRRITPLVRPVASNR</sequence>
<feature type="compositionally biased region" description="Basic and acidic residues" evidence="5">
    <location>
        <begin position="540"/>
        <end position="549"/>
    </location>
</feature>
<organism evidence="8 9">
    <name type="scientific">Rhizobium dioscoreae</name>
    <dbReference type="NCBI Taxonomy" id="2653122"/>
    <lineage>
        <taxon>Bacteria</taxon>
        <taxon>Pseudomonadati</taxon>
        <taxon>Pseudomonadota</taxon>
        <taxon>Alphaproteobacteria</taxon>
        <taxon>Hyphomicrobiales</taxon>
        <taxon>Rhizobiaceae</taxon>
        <taxon>Rhizobium/Agrobacterium group</taxon>
        <taxon>Rhizobium</taxon>
    </lineage>
</organism>
<keyword evidence="9" id="KW-1185">Reference proteome</keyword>
<dbReference type="InterPro" id="IPR006664">
    <property type="entry name" value="OMP_bac"/>
</dbReference>
<dbReference type="Proteomes" id="UP000390335">
    <property type="component" value="Unassembled WGS sequence"/>
</dbReference>
<dbReference type="InterPro" id="IPR050330">
    <property type="entry name" value="Bact_OuterMem_StrucFunc"/>
</dbReference>
<evidence type="ECO:0000313" key="8">
    <source>
        <dbReference type="EMBL" id="GES48474.1"/>
    </source>
</evidence>
<feature type="compositionally biased region" description="Low complexity" evidence="5">
    <location>
        <begin position="488"/>
        <end position="501"/>
    </location>
</feature>
<evidence type="ECO:0000256" key="2">
    <source>
        <dbReference type="ARBA" id="ARBA00023136"/>
    </source>
</evidence>
<gene>
    <name evidence="8" type="ORF">RsS93_10880</name>
</gene>
<feature type="compositionally biased region" description="Basic and acidic residues" evidence="5">
    <location>
        <begin position="188"/>
        <end position="202"/>
    </location>
</feature>